<keyword evidence="1" id="KW-0862">Zinc</keyword>
<organism evidence="3 4">
    <name type="scientific">Hibiscus syriacus</name>
    <name type="common">Rose of Sharon</name>
    <dbReference type="NCBI Taxonomy" id="106335"/>
    <lineage>
        <taxon>Eukaryota</taxon>
        <taxon>Viridiplantae</taxon>
        <taxon>Streptophyta</taxon>
        <taxon>Embryophyta</taxon>
        <taxon>Tracheophyta</taxon>
        <taxon>Spermatophyta</taxon>
        <taxon>Magnoliopsida</taxon>
        <taxon>eudicotyledons</taxon>
        <taxon>Gunneridae</taxon>
        <taxon>Pentapetalae</taxon>
        <taxon>rosids</taxon>
        <taxon>malvids</taxon>
        <taxon>Malvales</taxon>
        <taxon>Malvaceae</taxon>
        <taxon>Malvoideae</taxon>
        <taxon>Hibiscus</taxon>
    </lineage>
</organism>
<dbReference type="InterPro" id="IPR007529">
    <property type="entry name" value="Znf_HIT"/>
</dbReference>
<dbReference type="Proteomes" id="UP000436088">
    <property type="component" value="Unassembled WGS sequence"/>
</dbReference>
<gene>
    <name evidence="3" type="ORF">F3Y22_tig00111166pilonHSYRG00302</name>
</gene>
<evidence type="ECO:0000313" key="3">
    <source>
        <dbReference type="EMBL" id="KAE8683905.1"/>
    </source>
</evidence>
<dbReference type="AlphaFoldDB" id="A0A6A2YY44"/>
<protein>
    <submittedName>
        <fullName evidence="3">Aluminum activated malate transporter family protein</fullName>
    </submittedName>
</protein>
<feature type="domain" description="HIT-type" evidence="2">
    <location>
        <begin position="25"/>
        <end position="57"/>
    </location>
</feature>
<dbReference type="PROSITE" id="PS51083">
    <property type="entry name" value="ZF_HIT"/>
    <property type="match status" value="1"/>
</dbReference>
<dbReference type="InterPro" id="IPR039646">
    <property type="entry name" value="ZNHIT2"/>
</dbReference>
<comment type="caution">
    <text evidence="3">The sequence shown here is derived from an EMBL/GenBank/DDBJ whole genome shotgun (WGS) entry which is preliminary data.</text>
</comment>
<reference evidence="3" key="1">
    <citation type="submission" date="2019-09" db="EMBL/GenBank/DDBJ databases">
        <title>Draft genome information of white flower Hibiscus syriacus.</title>
        <authorList>
            <person name="Kim Y.-M."/>
        </authorList>
    </citation>
    <scope>NUCLEOTIDE SEQUENCE [LARGE SCALE GENOMIC DNA]</scope>
    <source>
        <strain evidence="3">YM2019G1</strain>
    </source>
</reference>
<evidence type="ECO:0000313" key="4">
    <source>
        <dbReference type="Proteomes" id="UP000436088"/>
    </source>
</evidence>
<dbReference type="EMBL" id="VEPZ02001257">
    <property type="protein sequence ID" value="KAE8683905.1"/>
    <property type="molecule type" value="Genomic_DNA"/>
</dbReference>
<name>A0A6A2YY44_HIBSY</name>
<dbReference type="CDD" id="cd23024">
    <property type="entry name" value="zf-HIT_ZNHIT2-3"/>
    <property type="match status" value="1"/>
</dbReference>
<dbReference type="Pfam" id="PF04438">
    <property type="entry name" value="zf-HIT"/>
    <property type="match status" value="1"/>
</dbReference>
<accession>A0A6A2YY44</accession>
<dbReference type="Gene3D" id="3.30.60.190">
    <property type="match status" value="1"/>
</dbReference>
<sequence length="272" mass="30876">MEETILTSEKPSKSSTLNPPSRIICNVFQKQFSQYTCPRCNSRYCSLPCYKSHSLRCTESFMRENLVDELRELQPDDQTKRKMLEILKRVHSEEEADPLDEDVDGIFPKLFITLSVHLVDIVYSYCFTLRIYNGDWQSDALGSAIVVLSISCVLGQAGQPETVLEAVLLLGANLLSSLPGHWMIVTAERELKSEKQRKPRKSEMKSKLKLAERKVYFIMCWVHEQPGEAWASLAAIVSAEKSSLMEYGGNKSFPKTEKNVAENKGKALIEEM</sequence>
<dbReference type="SUPFAM" id="SSF144232">
    <property type="entry name" value="HIT/MYND zinc finger-like"/>
    <property type="match status" value="1"/>
</dbReference>
<keyword evidence="4" id="KW-1185">Reference proteome</keyword>
<dbReference type="PANTHER" id="PTHR15555:SF0">
    <property type="entry name" value="ZINC FINGER HIT DOMAIN-CONTAINING PROTEIN 2"/>
    <property type="match status" value="1"/>
</dbReference>
<evidence type="ECO:0000259" key="2">
    <source>
        <dbReference type="PROSITE" id="PS51083"/>
    </source>
</evidence>
<dbReference type="PANTHER" id="PTHR15555">
    <property type="entry name" value="ZINC FINGER HIT DOMAIN CONTAINING PROTEIN 2 PROTEIN FON -RELATED"/>
    <property type="match status" value="1"/>
</dbReference>
<dbReference type="GO" id="GO:0008270">
    <property type="term" value="F:zinc ion binding"/>
    <property type="evidence" value="ECO:0007669"/>
    <property type="project" value="UniProtKB-UniRule"/>
</dbReference>
<keyword evidence="1" id="KW-0479">Metal-binding</keyword>
<keyword evidence="1" id="KW-0863">Zinc-finger</keyword>
<evidence type="ECO:0000256" key="1">
    <source>
        <dbReference type="PROSITE-ProRule" id="PRU00453"/>
    </source>
</evidence>
<proteinExistence type="predicted"/>